<evidence type="ECO:0000259" key="2">
    <source>
        <dbReference type="PROSITE" id="PS50234"/>
    </source>
</evidence>
<feature type="domain" description="VWFA" evidence="2">
    <location>
        <begin position="1010"/>
        <end position="1180"/>
    </location>
</feature>
<dbReference type="PROSITE" id="PS50234">
    <property type="entry name" value="VWFA"/>
    <property type="match status" value="1"/>
</dbReference>
<sequence>MKSQPHQRFNKRDRGEFAENELNKYSLITQQTLRGLDTNTGDKEKSISVVVNKVEISYGTPSIKQFILDASLGRDLFITFDFQDNAIELEVSSPSGETFNRRSKKFWCNDDFRTCRFLKAEAEAGVWIFELATNDQRQTVSYVVEAKSADPSTVPIMAATEWKSPDNPRETQKVYTSVRQGSSPVLHVSVSAKISRPNATDLTIQLKDDGLGADSFANDGIYSADFVALTGGGRYSLQVGIKSVLIIVDAHNVATSKTTVEGDESTATDTEAIIGMGGSEGNKSGLRPTGQFQRSALGQSIQVTPNTPAAIEPSTSTPVVVPADIPDVWVTDRIDLHDLARRQKEQFRDAYVEASQETDESPYIVQGSLIFTIAEPSRNAGRYLRLLLTQQFRQLVIDRCHAEEEGERLQAIRLAERIFREYRSKQKETYRENEPSRAKCLPPGTFVSVRILNPKKESKPYDEINPLPPLKNQTTFDYVSSKAKPIPVVEESYLPTRIPRGPKRPSNDQPNLTTPSVPVPAVSAALAPSIVFPSDDWSSCFDLKRVGFRFIIFCGILEETWWAVKRKLWWVDDEVARDNPDDQDDPDGHDYYDGSDDTDGHTYREDHDDVDDRDDPNGYDDHDDHDNPDDQDVPDDHDDHGDHDYPDDQDVPDDNDDPDDPDGHTDRNDHDDSRDDSLDKEPGCAKILLIQLMSFECSLCVLLKGSNTPYSPYSHPTHQHIPTPQYTNTTILEYIHITRISIAHNRQSTNTERSEGQRAISEYWRQKFVENKEPESKRIHHCQIATTWKAPIYCIFPIRNTGCPTSIVLVYCTPTSSHLYTLSLSHVLTHLVRKIYKDHFLGTFFILSTSEYFIEGPGGKNYPPNRIKDLIVTEYDQELFTVTLEWTAVGEQANVGTASEYELRYGLNGADIRKDFQNLTLVSNEMIINGADLKDPRPSGHREVVKIKLPSAFNYYSFGIVAIDKKLRYSRSEISNIVGVSFKIHTTQTTTATSTFAQTTTESAQESHPKIVLVLDVSGSMNEDRKRIKLVQGCYSFVRFGLSECSEVGIVLFNETAIISHPLTLVPRDPTARQDIVNGLPKKAGGGTSIGAGIIKALDLLGGDAKGSHIIVAADGKETNTPYIADVTERVLISKVTVHSIAITGKADNEMNGLSKKTNGRTYLVEPTDEMSFFPVFKSIGNSIEDYCESTNHCVSNRRDLFIIIEYEYKEFEVKVSSPSGATFTKKTSEEFWCNDDYKTCQFLKTDAQSGMWTVELTTEVVHANDEYQNSAILVVGVISPPKKMVLVLDTSMHINDLRRICYSFLHSRAAECFEVGIVAFNETANIALGLTRVTDVSWEDLLHVLPTNISGGTSVGA</sequence>
<dbReference type="EMBL" id="KB295690">
    <property type="protein sequence ID" value="ELU12741.1"/>
    <property type="molecule type" value="Genomic_DNA"/>
</dbReference>
<dbReference type="HOGENOM" id="CLU_257225_0_0_1"/>
<organism evidence="3">
    <name type="scientific">Capitella teleta</name>
    <name type="common">Polychaete worm</name>
    <dbReference type="NCBI Taxonomy" id="283909"/>
    <lineage>
        <taxon>Eukaryota</taxon>
        <taxon>Metazoa</taxon>
        <taxon>Spiralia</taxon>
        <taxon>Lophotrochozoa</taxon>
        <taxon>Annelida</taxon>
        <taxon>Polychaeta</taxon>
        <taxon>Sedentaria</taxon>
        <taxon>Scolecida</taxon>
        <taxon>Capitellidae</taxon>
        <taxon>Capitella</taxon>
    </lineage>
</organism>
<feature type="compositionally biased region" description="Acidic residues" evidence="1">
    <location>
        <begin position="626"/>
        <end position="636"/>
    </location>
</feature>
<feature type="compositionally biased region" description="Basic and acidic residues" evidence="1">
    <location>
        <begin position="661"/>
        <end position="680"/>
    </location>
</feature>
<evidence type="ECO:0000313" key="5">
    <source>
        <dbReference type="Proteomes" id="UP000014760"/>
    </source>
</evidence>
<dbReference type="CDD" id="cd00198">
    <property type="entry name" value="vWFA"/>
    <property type="match status" value="1"/>
</dbReference>
<dbReference type="OrthoDB" id="10021899at2759"/>
<name>R7V8R7_CAPTE</name>
<reference evidence="5" key="1">
    <citation type="submission" date="2012-12" db="EMBL/GenBank/DDBJ databases">
        <authorList>
            <person name="Hellsten U."/>
            <person name="Grimwood J."/>
            <person name="Chapman J.A."/>
            <person name="Shapiro H."/>
            <person name="Aerts A."/>
            <person name="Otillar R.P."/>
            <person name="Terry A.Y."/>
            <person name="Boore J.L."/>
            <person name="Simakov O."/>
            <person name="Marletaz F."/>
            <person name="Cho S.-J."/>
            <person name="Edsinger-Gonzales E."/>
            <person name="Havlak P."/>
            <person name="Kuo D.-H."/>
            <person name="Larsson T."/>
            <person name="Lv J."/>
            <person name="Arendt D."/>
            <person name="Savage R."/>
            <person name="Osoegawa K."/>
            <person name="de Jong P."/>
            <person name="Lindberg D.R."/>
            <person name="Seaver E.C."/>
            <person name="Weisblat D.A."/>
            <person name="Putnam N.H."/>
            <person name="Grigoriev I.V."/>
            <person name="Rokhsar D.S."/>
        </authorList>
    </citation>
    <scope>NUCLEOTIDE SEQUENCE</scope>
    <source>
        <strain evidence="5">I ESC-2004</strain>
    </source>
</reference>
<dbReference type="PANTHER" id="PTHR10579:SF177">
    <property type="entry name" value="CALCIUM-ACTIVATED CHLORIDE CHANNEL REGULATOR 4-LIKE PROTEIN"/>
    <property type="match status" value="1"/>
</dbReference>
<feature type="region of interest" description="Disordered" evidence="1">
    <location>
        <begin position="494"/>
        <end position="516"/>
    </location>
</feature>
<evidence type="ECO:0000313" key="4">
    <source>
        <dbReference type="EnsemblMetazoa" id="CapteP205638"/>
    </source>
</evidence>
<dbReference type="InterPro" id="IPR051266">
    <property type="entry name" value="CLCR"/>
</dbReference>
<reference evidence="4" key="3">
    <citation type="submission" date="2015-06" db="UniProtKB">
        <authorList>
            <consortium name="EnsemblMetazoa"/>
        </authorList>
    </citation>
    <scope>IDENTIFICATION</scope>
</reference>
<dbReference type="SUPFAM" id="SSF53300">
    <property type="entry name" value="vWA-like"/>
    <property type="match status" value="1"/>
</dbReference>
<feature type="compositionally biased region" description="Basic and acidic residues" evidence="1">
    <location>
        <begin position="576"/>
        <end position="607"/>
    </location>
</feature>
<feature type="compositionally biased region" description="Basic and acidic residues" evidence="1">
    <location>
        <begin position="637"/>
        <end position="646"/>
    </location>
</feature>
<dbReference type="SMART" id="SM00327">
    <property type="entry name" value="VWA"/>
    <property type="match status" value="1"/>
</dbReference>
<feature type="compositionally biased region" description="Basic and acidic residues" evidence="1">
    <location>
        <begin position="615"/>
        <end position="625"/>
    </location>
</feature>
<dbReference type="EnsemblMetazoa" id="CapteT205638">
    <property type="protein sequence ID" value="CapteP205638"/>
    <property type="gene ID" value="CapteG205638"/>
</dbReference>
<accession>R7V8R7</accession>
<gene>
    <name evidence="3" type="ORF">CAPTEDRAFT_205638</name>
</gene>
<evidence type="ECO:0000256" key="1">
    <source>
        <dbReference type="SAM" id="MobiDB-lite"/>
    </source>
</evidence>
<dbReference type="NCBIfam" id="NF041940">
    <property type="entry name" value="choice_anch_X"/>
    <property type="match status" value="1"/>
</dbReference>
<keyword evidence="5" id="KW-1185">Reference proteome</keyword>
<feature type="non-terminal residue" evidence="3">
    <location>
        <position position="1358"/>
    </location>
</feature>
<dbReference type="InterPro" id="IPR036465">
    <property type="entry name" value="vWFA_dom_sf"/>
</dbReference>
<dbReference type="STRING" id="283909.R7V8R7"/>
<dbReference type="InterPro" id="IPR002035">
    <property type="entry name" value="VWF_A"/>
</dbReference>
<dbReference type="Gene3D" id="3.40.50.410">
    <property type="entry name" value="von Willebrand factor, type A domain"/>
    <property type="match status" value="1"/>
</dbReference>
<proteinExistence type="predicted"/>
<protein>
    <recommendedName>
        <fullName evidence="2">VWFA domain-containing protein</fullName>
    </recommendedName>
</protein>
<dbReference type="EMBL" id="AMQN01019384">
    <property type="status" value="NOT_ANNOTATED_CDS"/>
    <property type="molecule type" value="Genomic_DNA"/>
</dbReference>
<feature type="region of interest" description="Disordered" evidence="1">
    <location>
        <begin position="576"/>
        <end position="680"/>
    </location>
</feature>
<evidence type="ECO:0000313" key="3">
    <source>
        <dbReference type="EMBL" id="ELU12741.1"/>
    </source>
</evidence>
<dbReference type="Proteomes" id="UP000014760">
    <property type="component" value="Unassembled WGS sequence"/>
</dbReference>
<feature type="compositionally biased region" description="Acidic residues" evidence="1">
    <location>
        <begin position="647"/>
        <end position="660"/>
    </location>
</feature>
<reference evidence="3 5" key="2">
    <citation type="journal article" date="2013" name="Nature">
        <title>Insights into bilaterian evolution from three spiralian genomes.</title>
        <authorList>
            <person name="Simakov O."/>
            <person name="Marletaz F."/>
            <person name="Cho S.J."/>
            <person name="Edsinger-Gonzales E."/>
            <person name="Havlak P."/>
            <person name="Hellsten U."/>
            <person name="Kuo D.H."/>
            <person name="Larsson T."/>
            <person name="Lv J."/>
            <person name="Arendt D."/>
            <person name="Savage R."/>
            <person name="Osoegawa K."/>
            <person name="de Jong P."/>
            <person name="Grimwood J."/>
            <person name="Chapman J.A."/>
            <person name="Shapiro H."/>
            <person name="Aerts A."/>
            <person name="Otillar R.P."/>
            <person name="Terry A.Y."/>
            <person name="Boore J.L."/>
            <person name="Grigoriev I.V."/>
            <person name="Lindberg D.R."/>
            <person name="Seaver E.C."/>
            <person name="Weisblat D.A."/>
            <person name="Putnam N.H."/>
            <person name="Rokhsar D.S."/>
        </authorList>
    </citation>
    <scope>NUCLEOTIDE SEQUENCE</scope>
    <source>
        <strain evidence="3 5">I ESC-2004</strain>
    </source>
</reference>
<dbReference type="PANTHER" id="PTHR10579">
    <property type="entry name" value="CALCIUM-ACTIVATED CHLORIDE CHANNEL REGULATOR"/>
    <property type="match status" value="1"/>
</dbReference>
<dbReference type="Pfam" id="PF00092">
    <property type="entry name" value="VWA"/>
    <property type="match status" value="1"/>
</dbReference>
<dbReference type="EMBL" id="AMQN01019383">
    <property type="status" value="NOT_ANNOTATED_CDS"/>
    <property type="molecule type" value="Genomic_DNA"/>
</dbReference>